<feature type="transmembrane region" description="Helical" evidence="1">
    <location>
        <begin position="62"/>
        <end position="82"/>
    </location>
</feature>
<name>A0A8J7ME83_9BACT</name>
<keyword evidence="1" id="KW-1133">Transmembrane helix</keyword>
<dbReference type="Proteomes" id="UP000624703">
    <property type="component" value="Unassembled WGS sequence"/>
</dbReference>
<reference evidence="3" key="1">
    <citation type="submission" date="2021-01" db="EMBL/GenBank/DDBJ databases">
        <title>Modified the classification status of verrucomicrobia.</title>
        <authorList>
            <person name="Feng X."/>
        </authorList>
    </citation>
    <scope>NUCLEOTIDE SEQUENCE</scope>
    <source>
        <strain evidence="3">_KCTC 22039</strain>
    </source>
</reference>
<comment type="caution">
    <text evidence="3">The sequence shown here is derived from an EMBL/GenBank/DDBJ whole genome shotgun (WGS) entry which is preliminary data.</text>
</comment>
<dbReference type="SUPFAM" id="SSF53300">
    <property type="entry name" value="vWA-like"/>
    <property type="match status" value="1"/>
</dbReference>
<dbReference type="RefSeq" id="WP_200312291.1">
    <property type="nucleotide sequence ID" value="NZ_JAENIM010000044.1"/>
</dbReference>
<organism evidence="3 4">
    <name type="scientific">Persicirhabdus sediminis</name>
    <dbReference type="NCBI Taxonomy" id="454144"/>
    <lineage>
        <taxon>Bacteria</taxon>
        <taxon>Pseudomonadati</taxon>
        <taxon>Verrucomicrobiota</taxon>
        <taxon>Verrucomicrobiia</taxon>
        <taxon>Verrucomicrobiales</taxon>
        <taxon>Verrucomicrobiaceae</taxon>
        <taxon>Persicirhabdus</taxon>
    </lineage>
</organism>
<dbReference type="PANTHER" id="PTHR22550:SF14">
    <property type="entry name" value="VWFA DOMAIN-CONTAINING PROTEIN"/>
    <property type="match status" value="1"/>
</dbReference>
<keyword evidence="4" id="KW-1185">Reference proteome</keyword>
<feature type="transmembrane region" description="Helical" evidence="1">
    <location>
        <begin position="6"/>
        <end position="29"/>
    </location>
</feature>
<sequence>MIDSALAFHFIRPWFFLLLPVAAVVWWLLSQLDDPLRPWRRVMDAELLQAVTMGNDGFRLRYRMLLALVWLLMVVAIAGPTWKPEPTPFSQDTAAVMLLLKADKTMDLTDLSPSRMELARLKARDFASARAGQPLGLIAYAGSSHLVLPATRDTDVVADMAAEISPAIMPAEGDDLLAAIQLADNTLGQASGSVVIIADTVDTTQLVAMKEFVKSSKLSIFILAIARQDTPEAESLEAAAKALAAELEYFDPAGGEVKKLVKTSAKPPVSAAGENESIRWSEAGWYLVWPICLLSLLAFWREKDIESEEVEG</sequence>
<feature type="domain" description="VWFA" evidence="2">
    <location>
        <begin position="97"/>
        <end position="199"/>
    </location>
</feature>
<evidence type="ECO:0000259" key="2">
    <source>
        <dbReference type="Pfam" id="PF13519"/>
    </source>
</evidence>
<dbReference type="Pfam" id="PF13519">
    <property type="entry name" value="VWA_2"/>
    <property type="match status" value="1"/>
</dbReference>
<gene>
    <name evidence="3" type="ORF">JIN82_14040</name>
</gene>
<evidence type="ECO:0000313" key="4">
    <source>
        <dbReference type="Proteomes" id="UP000624703"/>
    </source>
</evidence>
<dbReference type="InterPro" id="IPR050768">
    <property type="entry name" value="UPF0353/GerABKA_families"/>
</dbReference>
<keyword evidence="1" id="KW-0812">Transmembrane</keyword>
<evidence type="ECO:0000313" key="3">
    <source>
        <dbReference type="EMBL" id="MBK1792279.1"/>
    </source>
</evidence>
<dbReference type="EMBL" id="JAENIM010000044">
    <property type="protein sequence ID" value="MBK1792279.1"/>
    <property type="molecule type" value="Genomic_DNA"/>
</dbReference>
<accession>A0A8J7ME83</accession>
<dbReference type="InterPro" id="IPR002035">
    <property type="entry name" value="VWF_A"/>
</dbReference>
<dbReference type="InterPro" id="IPR036465">
    <property type="entry name" value="vWFA_dom_sf"/>
</dbReference>
<protein>
    <submittedName>
        <fullName evidence="3">VWA domain-containing protein</fullName>
    </submittedName>
</protein>
<proteinExistence type="predicted"/>
<dbReference type="AlphaFoldDB" id="A0A8J7ME83"/>
<dbReference type="Gene3D" id="3.40.50.410">
    <property type="entry name" value="von Willebrand factor, type A domain"/>
    <property type="match status" value="1"/>
</dbReference>
<keyword evidence="1" id="KW-0472">Membrane</keyword>
<evidence type="ECO:0000256" key="1">
    <source>
        <dbReference type="SAM" id="Phobius"/>
    </source>
</evidence>
<dbReference type="PANTHER" id="PTHR22550">
    <property type="entry name" value="SPORE GERMINATION PROTEIN"/>
    <property type="match status" value="1"/>
</dbReference>